<protein>
    <recommendedName>
        <fullName evidence="3">Putative 2-succinyl-6-hydroxy-2,4-cyclohexadiene-1-carboxylate synthase</fullName>
        <shortName evidence="3">SHCHC synthase</shortName>
        <ecNumber evidence="3">4.2.99.20</ecNumber>
    </recommendedName>
</protein>
<keyword evidence="6" id="KW-1185">Reference proteome</keyword>
<dbReference type="InterPro" id="IPR022485">
    <property type="entry name" value="SHCHC_synthase_MenH"/>
</dbReference>
<dbReference type="PANTHER" id="PTHR42916">
    <property type="entry name" value="2-SUCCINYL-5-ENOLPYRUVYL-6-HYDROXY-3-CYCLOHEXENE-1-CARBOXYLATE SYNTHASE"/>
    <property type="match status" value="1"/>
</dbReference>
<accession>A0A4R2T8X9</accession>
<evidence type="ECO:0000256" key="2">
    <source>
        <dbReference type="ARBA" id="ARBA00023239"/>
    </source>
</evidence>
<organism evidence="5 6">
    <name type="scientific">Cricetibacter osteomyelitidis</name>
    <dbReference type="NCBI Taxonomy" id="1521931"/>
    <lineage>
        <taxon>Bacteria</taxon>
        <taxon>Pseudomonadati</taxon>
        <taxon>Pseudomonadota</taxon>
        <taxon>Gammaproteobacteria</taxon>
        <taxon>Pasteurellales</taxon>
        <taxon>Pasteurellaceae</taxon>
        <taxon>Cricetibacter</taxon>
    </lineage>
</organism>
<keyword evidence="2 3" id="KW-0456">Lyase</keyword>
<dbReference type="EC" id="4.2.99.20" evidence="3"/>
<evidence type="ECO:0000256" key="1">
    <source>
        <dbReference type="ARBA" id="ARBA00022428"/>
    </source>
</evidence>
<proteinExistence type="inferred from homology"/>
<dbReference type="PANTHER" id="PTHR42916:SF1">
    <property type="entry name" value="PROTEIN PHYLLO, CHLOROPLASTIC"/>
    <property type="match status" value="1"/>
</dbReference>
<dbReference type="HAMAP" id="MF_01660">
    <property type="entry name" value="MenH"/>
    <property type="match status" value="1"/>
</dbReference>
<comment type="function">
    <text evidence="3">Catalyzes a proton abstraction reaction that results in 2,5-elimination of pyruvate from 2-succinyl-5-enolpyruvyl-6-hydroxy-3-cyclohexene-1-carboxylate (SEPHCHC) and the formation of 2-succinyl-6-hydroxy-2,4-cyclohexadiene-1-carboxylate (SHCHC).</text>
</comment>
<dbReference type="EMBL" id="SLYB01000002">
    <property type="protein sequence ID" value="TCP97324.1"/>
    <property type="molecule type" value="Genomic_DNA"/>
</dbReference>
<keyword evidence="1 3" id="KW-0474">Menaquinone biosynthesis</keyword>
<comment type="catalytic activity">
    <reaction evidence="3">
        <text>5-enolpyruvoyl-6-hydroxy-2-succinyl-cyclohex-3-ene-1-carboxylate = (1R,6R)-6-hydroxy-2-succinyl-cyclohexa-2,4-diene-1-carboxylate + pyruvate</text>
        <dbReference type="Rhea" id="RHEA:25597"/>
        <dbReference type="ChEBI" id="CHEBI:15361"/>
        <dbReference type="ChEBI" id="CHEBI:58689"/>
        <dbReference type="ChEBI" id="CHEBI:58818"/>
        <dbReference type="EC" id="4.2.99.20"/>
    </reaction>
</comment>
<comment type="pathway">
    <text evidence="3">Quinol/quinone metabolism; menaquinone biosynthesis.</text>
</comment>
<name>A0A4R2T8X9_9PAST</name>
<dbReference type="InterPro" id="IPR029058">
    <property type="entry name" value="AB_hydrolase_fold"/>
</dbReference>
<comment type="similarity">
    <text evidence="3">Belongs to the AB hydrolase superfamily. MenH family.</text>
</comment>
<dbReference type="Proteomes" id="UP000295763">
    <property type="component" value="Unassembled WGS sequence"/>
</dbReference>
<comment type="subunit">
    <text evidence="3">Monomer.</text>
</comment>
<dbReference type="UniPathway" id="UPA00079"/>
<dbReference type="GO" id="GO:0070205">
    <property type="term" value="F:2-succinyl-6-hydroxy-2,4-cyclohexadiene-1-carboxylate synthase activity"/>
    <property type="evidence" value="ECO:0007669"/>
    <property type="project" value="UniProtKB-UniRule"/>
</dbReference>
<comment type="caution">
    <text evidence="5">The sequence shown here is derived from an EMBL/GenBank/DDBJ whole genome shotgun (WGS) entry which is preliminary data.</text>
</comment>
<comment type="pathway">
    <text evidence="3">Quinol/quinone metabolism; 1,4-dihydroxy-2-naphthoate biosynthesis; 1,4-dihydroxy-2-naphthoate from chorismate: step 3/7.</text>
</comment>
<gene>
    <name evidence="3" type="primary">menH</name>
    <name evidence="5" type="ORF">EDC44_102128</name>
</gene>
<evidence type="ECO:0000256" key="3">
    <source>
        <dbReference type="HAMAP-Rule" id="MF_01660"/>
    </source>
</evidence>
<dbReference type="Gene3D" id="3.40.50.1820">
    <property type="entry name" value="alpha/beta hydrolase"/>
    <property type="match status" value="1"/>
</dbReference>
<sequence>MLTFLFPCKKSMYIIFLHGLLGTKSDWQKVIEKLPHFYCMALDLPLHGEAKSMNVQNFDDICDYLADKIQKLVNEEPYYLVGYSLGGRIALYYALQHQKTSNLKGLILEGANLGLLTDAEKQARRQNDLAWATRFAQEPAETVLDDWYQQPVFAHLTLEQRQSLIHQRKGNCGANIAQMLQATSLAVQPDFREKVRSILLPIYYFCGEKDQKFRQMALANQLNLTLISNAGHNAHSENPAEFAQKLEQIILAKNSR</sequence>
<dbReference type="GO" id="GO:0009234">
    <property type="term" value="P:menaquinone biosynthetic process"/>
    <property type="evidence" value="ECO:0007669"/>
    <property type="project" value="UniProtKB-UniRule"/>
</dbReference>
<evidence type="ECO:0000313" key="6">
    <source>
        <dbReference type="Proteomes" id="UP000295763"/>
    </source>
</evidence>
<evidence type="ECO:0000313" key="5">
    <source>
        <dbReference type="EMBL" id="TCP97324.1"/>
    </source>
</evidence>
<dbReference type="NCBIfam" id="NF008340">
    <property type="entry name" value="PRK11126.1"/>
    <property type="match status" value="1"/>
</dbReference>
<reference evidence="5 6" key="1">
    <citation type="submission" date="2019-03" db="EMBL/GenBank/DDBJ databases">
        <title>Genomic Encyclopedia of Type Strains, Phase IV (KMG-IV): sequencing the most valuable type-strain genomes for metagenomic binning, comparative biology and taxonomic classification.</title>
        <authorList>
            <person name="Goeker M."/>
        </authorList>
    </citation>
    <scope>NUCLEOTIDE SEQUENCE [LARGE SCALE GENOMIC DNA]</scope>
    <source>
        <strain evidence="5 6">DSM 28404</strain>
    </source>
</reference>
<dbReference type="AlphaFoldDB" id="A0A4R2T8X9"/>
<evidence type="ECO:0000259" key="4">
    <source>
        <dbReference type="Pfam" id="PF00561"/>
    </source>
</evidence>
<dbReference type="SUPFAM" id="SSF53474">
    <property type="entry name" value="alpha/beta-Hydrolases"/>
    <property type="match status" value="1"/>
</dbReference>
<dbReference type="NCBIfam" id="TIGR03695">
    <property type="entry name" value="menH_SHCHC"/>
    <property type="match status" value="1"/>
</dbReference>
<dbReference type="InterPro" id="IPR000073">
    <property type="entry name" value="AB_hydrolase_1"/>
</dbReference>
<feature type="domain" description="AB hydrolase-1" evidence="4">
    <location>
        <begin position="14"/>
        <end position="239"/>
    </location>
</feature>
<dbReference type="Pfam" id="PF00561">
    <property type="entry name" value="Abhydrolase_1"/>
    <property type="match status" value="1"/>
</dbReference>
<dbReference type="UniPathway" id="UPA01057">
    <property type="reaction ID" value="UER00900"/>
</dbReference>